<dbReference type="PROSITE" id="PS50082">
    <property type="entry name" value="WD_REPEATS_2"/>
    <property type="match status" value="2"/>
</dbReference>
<dbReference type="Proteomes" id="UP000030748">
    <property type="component" value="Unassembled WGS sequence"/>
</dbReference>
<feature type="repeat" description="WD" evidence="3">
    <location>
        <begin position="233"/>
        <end position="265"/>
    </location>
</feature>
<evidence type="ECO:0000313" key="5">
    <source>
        <dbReference type="EMBL" id="EYU42862.1"/>
    </source>
</evidence>
<evidence type="ECO:0000259" key="4">
    <source>
        <dbReference type="PROSITE" id="PS50897"/>
    </source>
</evidence>
<dbReference type="EMBL" id="KI630276">
    <property type="protein sequence ID" value="EYU42862.1"/>
    <property type="molecule type" value="Genomic_DNA"/>
</dbReference>
<dbReference type="PROSITE" id="PS50294">
    <property type="entry name" value="WD_REPEATS_REGION"/>
    <property type="match status" value="1"/>
</dbReference>
<dbReference type="eggNOG" id="KOG0293">
    <property type="taxonomic scope" value="Eukaryota"/>
</dbReference>
<dbReference type="PANTHER" id="PTHR22838:SF0">
    <property type="entry name" value="WD REPEAT-CONTAINING PROTEIN 26"/>
    <property type="match status" value="1"/>
</dbReference>
<evidence type="ECO:0000313" key="6">
    <source>
        <dbReference type="Proteomes" id="UP000030748"/>
    </source>
</evidence>
<dbReference type="AlphaFoldDB" id="A0A022RQT9"/>
<dbReference type="Pfam" id="PF00400">
    <property type="entry name" value="WD40"/>
    <property type="match status" value="4"/>
</dbReference>
<organism evidence="5 6">
    <name type="scientific">Erythranthe guttata</name>
    <name type="common">Yellow monkey flower</name>
    <name type="synonym">Mimulus guttatus</name>
    <dbReference type="NCBI Taxonomy" id="4155"/>
    <lineage>
        <taxon>Eukaryota</taxon>
        <taxon>Viridiplantae</taxon>
        <taxon>Streptophyta</taxon>
        <taxon>Embryophyta</taxon>
        <taxon>Tracheophyta</taxon>
        <taxon>Spermatophyta</taxon>
        <taxon>Magnoliopsida</taxon>
        <taxon>eudicotyledons</taxon>
        <taxon>Gunneridae</taxon>
        <taxon>Pentapetalae</taxon>
        <taxon>asterids</taxon>
        <taxon>lamiids</taxon>
        <taxon>Lamiales</taxon>
        <taxon>Phrymaceae</taxon>
        <taxon>Erythranthe</taxon>
    </lineage>
</organism>
<dbReference type="SUPFAM" id="SSF50978">
    <property type="entry name" value="WD40 repeat-like"/>
    <property type="match status" value="1"/>
</dbReference>
<dbReference type="InterPro" id="IPR006595">
    <property type="entry name" value="CTLH_C"/>
</dbReference>
<dbReference type="InterPro" id="IPR051350">
    <property type="entry name" value="WD_repeat-ST_regulator"/>
</dbReference>
<evidence type="ECO:0000256" key="1">
    <source>
        <dbReference type="ARBA" id="ARBA00022574"/>
    </source>
</evidence>
<dbReference type="SMART" id="SM00320">
    <property type="entry name" value="WD40"/>
    <property type="match status" value="7"/>
</dbReference>
<protein>
    <recommendedName>
        <fullName evidence="4">CTLH domain-containing protein</fullName>
    </recommendedName>
</protein>
<dbReference type="InterPro" id="IPR001680">
    <property type="entry name" value="WD40_rpt"/>
</dbReference>
<name>A0A022RQT9_ERYGU</name>
<accession>A0A022RQT9</accession>
<dbReference type="InterPro" id="IPR015943">
    <property type="entry name" value="WD40/YVTN_repeat-like_dom_sf"/>
</dbReference>
<keyword evidence="6" id="KW-1185">Reference proteome</keyword>
<gene>
    <name evidence="5" type="ORF">MIMGU_mgv1a021742mg</name>
</gene>
<dbReference type="PROSITE" id="PS50897">
    <property type="entry name" value="CTLH"/>
    <property type="match status" value="1"/>
</dbReference>
<proteinExistence type="predicted"/>
<dbReference type="STRING" id="4155.A0A022RQT9"/>
<dbReference type="PhylomeDB" id="A0A022RQT9"/>
<evidence type="ECO:0000256" key="2">
    <source>
        <dbReference type="ARBA" id="ARBA00022737"/>
    </source>
</evidence>
<dbReference type="InterPro" id="IPR036322">
    <property type="entry name" value="WD40_repeat_dom_sf"/>
</dbReference>
<dbReference type="PROSITE" id="PS00678">
    <property type="entry name" value="WD_REPEATS_1"/>
    <property type="match status" value="2"/>
</dbReference>
<dbReference type="PANTHER" id="PTHR22838">
    <property type="entry name" value="WD REPEAT PROTEIN 26-RELATED"/>
    <property type="match status" value="1"/>
</dbReference>
<evidence type="ECO:0000256" key="3">
    <source>
        <dbReference type="PROSITE-ProRule" id="PRU00221"/>
    </source>
</evidence>
<dbReference type="Pfam" id="PF23627">
    <property type="entry name" value="LisH_WDR26"/>
    <property type="match status" value="1"/>
</dbReference>
<feature type="repeat" description="WD" evidence="3">
    <location>
        <begin position="444"/>
        <end position="478"/>
    </location>
</feature>
<sequence>MDLPSTSSQGGGNEVVHSNMVLKKNKLVRGIKRLLYSFGCDREGKSLEKGPGIELHKERVDLFIEQILDGKWDESLSTLRDIGKKYVDKISLLILEHKFYELLSGDKVIEASKTLRYEIAPLENSDEITRKLSALILSPSQNLCGQESGLWFRSRVLEDLENLLLTTKSLKFNHQRGKDEVPYNTQTLKSSGQGEVWSMQFSDCGQYLAATSGNRVNMWEFRESGSIVPWSTLVGHIQPVSYITWRSNALQLLTCGVEENVRRWNTSRTGICLHTYRRENLGTVSCAWAPDGESIFAGLNNGSIVMWNLQGEELRIWEGSRTTRIADLAIARGSGELITTCNYRTIRFFGWETGAERFINEDADIVSFSVSEDGFYLLVSLANETIDLWDIRPENPGLLKTFEGHKRKRYVVRACFCGLFIASGSEDSKVYVWHRGTGRLVGVFVGHSDTVNCVSWNRARHLMLVSGSDDRIVKGWDVLETTYSTVLIRERDYL</sequence>
<dbReference type="Gene3D" id="2.130.10.10">
    <property type="entry name" value="YVTN repeat-like/Quinoprotein amine dehydrogenase"/>
    <property type="match status" value="2"/>
</dbReference>
<reference evidence="5 6" key="1">
    <citation type="journal article" date="2013" name="Proc. Natl. Acad. Sci. U.S.A.">
        <title>Fine-scale variation in meiotic recombination in Mimulus inferred from population shotgun sequencing.</title>
        <authorList>
            <person name="Hellsten U."/>
            <person name="Wright K.M."/>
            <person name="Jenkins J."/>
            <person name="Shu S."/>
            <person name="Yuan Y."/>
            <person name="Wessler S.R."/>
            <person name="Schmutz J."/>
            <person name="Willis J.H."/>
            <person name="Rokhsar D.S."/>
        </authorList>
    </citation>
    <scope>NUCLEOTIDE SEQUENCE [LARGE SCALE GENOMIC DNA]</scope>
    <source>
        <strain evidence="6">cv. DUN x IM62</strain>
    </source>
</reference>
<feature type="domain" description="CTLH" evidence="4">
    <location>
        <begin position="56"/>
        <end position="110"/>
    </location>
</feature>
<keyword evidence="2" id="KW-0677">Repeat</keyword>
<keyword evidence="1 3" id="KW-0853">WD repeat</keyword>
<dbReference type="CDD" id="cd00200">
    <property type="entry name" value="WD40"/>
    <property type="match status" value="1"/>
</dbReference>
<dbReference type="InterPro" id="IPR019775">
    <property type="entry name" value="WD40_repeat_CS"/>
</dbReference>